<proteinExistence type="predicted"/>
<dbReference type="InterPro" id="IPR025711">
    <property type="entry name" value="PepSY"/>
</dbReference>
<dbReference type="RefSeq" id="WP_184799312.1">
    <property type="nucleotide sequence ID" value="NZ_JACIIZ010000004.1"/>
</dbReference>
<organism evidence="2 3">
    <name type="scientific">Nitrospirillum iridis</name>
    <dbReference type="NCBI Taxonomy" id="765888"/>
    <lineage>
        <taxon>Bacteria</taxon>
        <taxon>Pseudomonadati</taxon>
        <taxon>Pseudomonadota</taxon>
        <taxon>Alphaproteobacteria</taxon>
        <taxon>Rhodospirillales</taxon>
        <taxon>Azospirillaceae</taxon>
        <taxon>Nitrospirillum</taxon>
    </lineage>
</organism>
<protein>
    <submittedName>
        <fullName evidence="2">Putative membrane protein YkoI</fullName>
    </submittedName>
</protein>
<evidence type="ECO:0000313" key="2">
    <source>
        <dbReference type="EMBL" id="MBB6251094.1"/>
    </source>
</evidence>
<feature type="domain" description="PepSY" evidence="1">
    <location>
        <begin position="32"/>
        <end position="88"/>
    </location>
</feature>
<dbReference type="AlphaFoldDB" id="A0A7X0AYX0"/>
<gene>
    <name evidence="2" type="ORF">FHS74_001639</name>
</gene>
<keyword evidence="3" id="KW-1185">Reference proteome</keyword>
<comment type="caution">
    <text evidence="2">The sequence shown here is derived from an EMBL/GenBank/DDBJ whole genome shotgun (WGS) entry which is preliminary data.</text>
</comment>
<dbReference type="Gene3D" id="3.10.450.40">
    <property type="match status" value="1"/>
</dbReference>
<dbReference type="EMBL" id="JACIIZ010000004">
    <property type="protein sequence ID" value="MBB6251094.1"/>
    <property type="molecule type" value="Genomic_DNA"/>
</dbReference>
<dbReference type="Pfam" id="PF03413">
    <property type="entry name" value="PepSY"/>
    <property type="match status" value="1"/>
</dbReference>
<evidence type="ECO:0000313" key="3">
    <source>
        <dbReference type="Proteomes" id="UP000539175"/>
    </source>
</evidence>
<sequence length="101" mass="11102">MAFLLFLPVPSKALSDKEQETARRALRAGEVLSLDHILDRARAEHPGQLLGVHLEEEDGQLVYELRVLGPGGHIGEWLYDARTGAPIKSAHPDTPPSDKDD</sequence>
<dbReference type="Proteomes" id="UP000539175">
    <property type="component" value="Unassembled WGS sequence"/>
</dbReference>
<evidence type="ECO:0000259" key="1">
    <source>
        <dbReference type="Pfam" id="PF03413"/>
    </source>
</evidence>
<name>A0A7X0AYX0_9PROT</name>
<reference evidence="2 3" key="1">
    <citation type="submission" date="2020-08" db="EMBL/GenBank/DDBJ databases">
        <title>Genomic Encyclopedia of Type Strains, Phase IV (KMG-IV): sequencing the most valuable type-strain genomes for metagenomic binning, comparative biology and taxonomic classification.</title>
        <authorList>
            <person name="Goeker M."/>
        </authorList>
    </citation>
    <scope>NUCLEOTIDE SEQUENCE [LARGE SCALE GENOMIC DNA]</scope>
    <source>
        <strain evidence="2 3">DSM 22198</strain>
    </source>
</reference>
<accession>A0A7X0AYX0</accession>